<organism evidence="2 3">
    <name type="scientific">Rhodotorula graminis (strain WP1)</name>
    <dbReference type="NCBI Taxonomy" id="578459"/>
    <lineage>
        <taxon>Eukaryota</taxon>
        <taxon>Fungi</taxon>
        <taxon>Dikarya</taxon>
        <taxon>Basidiomycota</taxon>
        <taxon>Pucciniomycotina</taxon>
        <taxon>Microbotryomycetes</taxon>
        <taxon>Sporidiobolales</taxon>
        <taxon>Sporidiobolaceae</taxon>
        <taxon>Rhodotorula</taxon>
    </lineage>
</organism>
<evidence type="ECO:0000313" key="2">
    <source>
        <dbReference type="EMBL" id="KPV78695.1"/>
    </source>
</evidence>
<evidence type="ECO:0000256" key="1">
    <source>
        <dbReference type="SAM" id="MobiDB-lite"/>
    </source>
</evidence>
<dbReference type="OrthoDB" id="3184970at2759"/>
<dbReference type="Proteomes" id="UP000053890">
    <property type="component" value="Unassembled WGS sequence"/>
</dbReference>
<protein>
    <submittedName>
        <fullName evidence="2">Uncharacterized protein</fullName>
    </submittedName>
</protein>
<name>A0A194SDY1_RHOGW</name>
<feature type="compositionally biased region" description="Basic and acidic residues" evidence="1">
    <location>
        <begin position="1"/>
        <end position="12"/>
    </location>
</feature>
<gene>
    <name evidence="2" type="ORF">RHOBADRAFT_41238</name>
</gene>
<keyword evidence="3" id="KW-1185">Reference proteome</keyword>
<reference evidence="2 3" key="1">
    <citation type="journal article" date="2015" name="Front. Microbiol.">
        <title>Genome sequence of the plant growth promoting endophytic yeast Rhodotorula graminis WP1.</title>
        <authorList>
            <person name="Firrincieli A."/>
            <person name="Otillar R."/>
            <person name="Salamov A."/>
            <person name="Schmutz J."/>
            <person name="Khan Z."/>
            <person name="Redman R.S."/>
            <person name="Fleck N.D."/>
            <person name="Lindquist E."/>
            <person name="Grigoriev I.V."/>
            <person name="Doty S.L."/>
        </authorList>
    </citation>
    <scope>NUCLEOTIDE SEQUENCE [LARGE SCALE GENOMIC DNA]</scope>
    <source>
        <strain evidence="2 3">WP1</strain>
    </source>
</reference>
<proteinExistence type="predicted"/>
<dbReference type="RefSeq" id="XP_018274744.1">
    <property type="nucleotide sequence ID" value="XM_018413841.1"/>
</dbReference>
<dbReference type="AlphaFoldDB" id="A0A194SDY1"/>
<feature type="region of interest" description="Disordered" evidence="1">
    <location>
        <begin position="1"/>
        <end position="24"/>
    </location>
</feature>
<accession>A0A194SDY1</accession>
<evidence type="ECO:0000313" key="3">
    <source>
        <dbReference type="Proteomes" id="UP000053890"/>
    </source>
</evidence>
<dbReference type="EMBL" id="KQ474073">
    <property type="protein sequence ID" value="KPV78695.1"/>
    <property type="molecule type" value="Genomic_DNA"/>
</dbReference>
<dbReference type="GeneID" id="28974290"/>
<sequence length="308" mass="33169">MSSEPGDPRESAEPPSAHLKRQASLTAAALSSSAELARKRARVADDDDVVLVSSDSQRFPFSSRLLLASSSAWQTILPPLAVVQQGSTTSLPDARCAKPVVQELPEVHLDESADTLSYLLHFLEPAPAQARPLSFPRDWELMRALERYSVWRGIDQMQAALSQQHLSTALLAPAFVFSQLFSLPSLEHDVAHAAGRRCAADPAAGAVIAEGLVQGVEETGCELGKLSHLLRRTSSLAALRARALDALRAFDAEYDCEHSCRGMTYGHLVDALTTTSKKRLRKLDYGVDDGGEDGAGSGGIKQLPECPF</sequence>
<dbReference type="OMA" id="CEHSCRG"/>